<dbReference type="PANTHER" id="PTHR36115:SF4">
    <property type="entry name" value="MEMBRANE PROTEIN"/>
    <property type="match status" value="1"/>
</dbReference>
<keyword evidence="4 7" id="KW-1133">Transmembrane helix</keyword>
<dbReference type="RefSeq" id="WP_106296359.1">
    <property type="nucleotide sequence ID" value="NZ_PVTI01000002.1"/>
</dbReference>
<feature type="compositionally biased region" description="Pro residues" evidence="6">
    <location>
        <begin position="109"/>
        <end position="118"/>
    </location>
</feature>
<dbReference type="InterPro" id="IPR051791">
    <property type="entry name" value="Pra-immunoreactive"/>
</dbReference>
<feature type="compositionally biased region" description="Polar residues" evidence="6">
    <location>
        <begin position="27"/>
        <end position="41"/>
    </location>
</feature>
<protein>
    <submittedName>
        <fullName evidence="10">Putative RDD family membrane protein YckC</fullName>
    </submittedName>
</protein>
<dbReference type="GO" id="GO:0005886">
    <property type="term" value="C:plasma membrane"/>
    <property type="evidence" value="ECO:0007669"/>
    <property type="project" value="UniProtKB-SubCell"/>
</dbReference>
<feature type="transmembrane region" description="Helical" evidence="7">
    <location>
        <begin position="137"/>
        <end position="160"/>
    </location>
</feature>
<feature type="transmembrane region" description="Helical" evidence="7">
    <location>
        <begin position="193"/>
        <end position="214"/>
    </location>
</feature>
<evidence type="ECO:0000256" key="5">
    <source>
        <dbReference type="ARBA" id="ARBA00023136"/>
    </source>
</evidence>
<reference evidence="10 11" key="1">
    <citation type="submission" date="2018-03" db="EMBL/GenBank/DDBJ databases">
        <title>Genomic Encyclopedia of Archaeal and Bacterial Type Strains, Phase II (KMG-II): from individual species to whole genera.</title>
        <authorList>
            <person name="Goeker M."/>
        </authorList>
    </citation>
    <scope>NUCLEOTIDE SEQUENCE [LARGE SCALE GENOMIC DNA]</scope>
    <source>
        <strain evidence="10 11">ATCC BAA-1496</strain>
    </source>
</reference>
<evidence type="ECO:0000259" key="8">
    <source>
        <dbReference type="Pfam" id="PF06271"/>
    </source>
</evidence>
<dbReference type="EMBL" id="PVTI01000002">
    <property type="protein sequence ID" value="PRY63185.1"/>
    <property type="molecule type" value="Genomic_DNA"/>
</dbReference>
<accession>A0A2T0UZ26</accession>
<evidence type="ECO:0000256" key="7">
    <source>
        <dbReference type="SAM" id="Phobius"/>
    </source>
</evidence>
<feature type="domain" description="RDD" evidence="8">
    <location>
        <begin position="131"/>
        <end position="292"/>
    </location>
</feature>
<organism evidence="10 11">
    <name type="scientific">Knoellia remsis</name>
    <dbReference type="NCBI Taxonomy" id="407159"/>
    <lineage>
        <taxon>Bacteria</taxon>
        <taxon>Bacillati</taxon>
        <taxon>Actinomycetota</taxon>
        <taxon>Actinomycetes</taxon>
        <taxon>Micrococcales</taxon>
        <taxon>Intrasporangiaceae</taxon>
        <taxon>Knoellia</taxon>
    </lineage>
</organism>
<sequence length="306" mass="33393">MSNPSSPGWYENPDNPDELRYFDGILWTSNTTPLRTRQHQGPVTPPAEGASTPMAPTPSGQPPQNPYGQPGQQGQQPPPNPYGQPGQQNPYGQPPQGQWGQQPGHNPYGQPPQVPQRPSPTAKVPGQPELASYGLRVVAYLVDLIVVGFLSLIFGGYFLWQALAPVAERLNSAMASNDFQAMSQAVAEMELRWLAAFIAVQLLVFLAYHVFSLTRWGATPGKRMVGISVRRIDRPGPLDTDTAVRRAGFQAVLQAFGNLPYLSTFATIALITDVIWPIPDDLNQSLHDKVAKTIVVRGKATRDPRG</sequence>
<gene>
    <name evidence="10" type="ORF">BCF74_10216</name>
</gene>
<evidence type="ECO:0000256" key="3">
    <source>
        <dbReference type="ARBA" id="ARBA00022692"/>
    </source>
</evidence>
<feature type="domain" description="DUF2510" evidence="9">
    <location>
        <begin position="7"/>
        <end position="39"/>
    </location>
</feature>
<dbReference type="AlphaFoldDB" id="A0A2T0UZ26"/>
<feature type="region of interest" description="Disordered" evidence="6">
    <location>
        <begin position="1"/>
        <end position="125"/>
    </location>
</feature>
<dbReference type="PANTHER" id="PTHR36115">
    <property type="entry name" value="PROLINE-RICH ANTIGEN HOMOLOG-RELATED"/>
    <property type="match status" value="1"/>
</dbReference>
<proteinExistence type="predicted"/>
<dbReference type="OrthoDB" id="5244233at2"/>
<keyword evidence="2" id="KW-1003">Cell membrane</keyword>
<comment type="caution">
    <text evidence="10">The sequence shown here is derived from an EMBL/GenBank/DDBJ whole genome shotgun (WGS) entry which is preliminary data.</text>
</comment>
<comment type="subcellular location">
    <subcellularLocation>
        <location evidence="1">Cell membrane</location>
        <topology evidence="1">Multi-pass membrane protein</topology>
    </subcellularLocation>
</comment>
<evidence type="ECO:0000313" key="11">
    <source>
        <dbReference type="Proteomes" id="UP000237822"/>
    </source>
</evidence>
<dbReference type="Proteomes" id="UP000237822">
    <property type="component" value="Unassembled WGS sequence"/>
</dbReference>
<feature type="compositionally biased region" description="Pro residues" evidence="6">
    <location>
        <begin position="55"/>
        <end position="65"/>
    </location>
</feature>
<feature type="compositionally biased region" description="Low complexity" evidence="6">
    <location>
        <begin position="83"/>
        <end position="104"/>
    </location>
</feature>
<keyword evidence="11" id="KW-1185">Reference proteome</keyword>
<dbReference type="Pfam" id="PF06271">
    <property type="entry name" value="RDD"/>
    <property type="match status" value="1"/>
</dbReference>
<evidence type="ECO:0000256" key="6">
    <source>
        <dbReference type="SAM" id="MobiDB-lite"/>
    </source>
</evidence>
<feature type="compositionally biased region" description="Low complexity" evidence="6">
    <location>
        <begin position="66"/>
        <end position="75"/>
    </location>
</feature>
<evidence type="ECO:0000256" key="2">
    <source>
        <dbReference type="ARBA" id="ARBA00022475"/>
    </source>
</evidence>
<evidence type="ECO:0000256" key="1">
    <source>
        <dbReference type="ARBA" id="ARBA00004651"/>
    </source>
</evidence>
<evidence type="ECO:0000256" key="4">
    <source>
        <dbReference type="ARBA" id="ARBA00022989"/>
    </source>
</evidence>
<evidence type="ECO:0000313" key="10">
    <source>
        <dbReference type="EMBL" id="PRY63185.1"/>
    </source>
</evidence>
<keyword evidence="3 7" id="KW-0812">Transmembrane</keyword>
<keyword evidence="5 7" id="KW-0472">Membrane</keyword>
<name>A0A2T0UZ26_9MICO</name>
<dbReference type="Pfam" id="PF10708">
    <property type="entry name" value="DUF2510"/>
    <property type="match status" value="1"/>
</dbReference>
<evidence type="ECO:0000259" key="9">
    <source>
        <dbReference type="Pfam" id="PF10708"/>
    </source>
</evidence>
<dbReference type="InterPro" id="IPR010432">
    <property type="entry name" value="RDD"/>
</dbReference>
<dbReference type="InterPro" id="IPR018929">
    <property type="entry name" value="DUF2510"/>
</dbReference>